<comment type="pathway">
    <text evidence="3 4">Cofactor biosynthesis; coenzyme A biosynthesis; CoA from (R)-pantothenate: step 3/5.</text>
</comment>
<dbReference type="Proteomes" id="UP000306324">
    <property type="component" value="Unassembled WGS sequence"/>
</dbReference>
<feature type="domain" description="DNA/pantothenate metabolism flavoprotein C-terminal" evidence="6">
    <location>
        <begin position="190"/>
        <end position="396"/>
    </location>
</feature>
<comment type="caution">
    <text evidence="3">Lacks conserved residue(s) required for the propagation of feature annotation.</text>
</comment>
<comment type="catalytic activity">
    <reaction evidence="3 4">
        <text>N-[(R)-4-phosphopantothenoyl]-L-cysteine + H(+) = (R)-4'-phosphopantetheine + CO2</text>
        <dbReference type="Rhea" id="RHEA:16793"/>
        <dbReference type="ChEBI" id="CHEBI:15378"/>
        <dbReference type="ChEBI" id="CHEBI:16526"/>
        <dbReference type="ChEBI" id="CHEBI:59458"/>
        <dbReference type="ChEBI" id="CHEBI:61723"/>
        <dbReference type="EC" id="4.1.1.36"/>
    </reaction>
</comment>
<dbReference type="GO" id="GO:0046872">
    <property type="term" value="F:metal ion binding"/>
    <property type="evidence" value="ECO:0007669"/>
    <property type="project" value="UniProtKB-KW"/>
</dbReference>
<dbReference type="HAMAP" id="MF_02225">
    <property type="entry name" value="CoaBC"/>
    <property type="match status" value="1"/>
</dbReference>
<keyword evidence="3 4" id="KW-0436">Ligase</keyword>
<keyword evidence="1 3" id="KW-0210">Decarboxylase</keyword>
<dbReference type="Pfam" id="PF02441">
    <property type="entry name" value="Flavoprotein"/>
    <property type="match status" value="1"/>
</dbReference>
<comment type="caution">
    <text evidence="7">The sequence shown here is derived from an EMBL/GenBank/DDBJ whole genome shotgun (WGS) entry which is preliminary data.</text>
</comment>
<gene>
    <name evidence="3" type="primary">coaBC</name>
    <name evidence="7" type="ORF">ACCUM_3433</name>
</gene>
<dbReference type="SUPFAM" id="SSF102645">
    <property type="entry name" value="CoaB-like"/>
    <property type="match status" value="1"/>
</dbReference>
<comment type="cofactor">
    <cofactor evidence="3">
        <name>Mg(2+)</name>
        <dbReference type="ChEBI" id="CHEBI:18420"/>
    </cofactor>
</comment>
<dbReference type="InterPro" id="IPR005252">
    <property type="entry name" value="CoaBC"/>
</dbReference>
<evidence type="ECO:0000256" key="1">
    <source>
        <dbReference type="ARBA" id="ARBA00022793"/>
    </source>
</evidence>
<feature type="binding site" evidence="3">
    <location>
        <position position="293"/>
    </location>
    <ligand>
        <name>CTP</name>
        <dbReference type="ChEBI" id="CHEBI:37563"/>
    </ligand>
</feature>
<dbReference type="InterPro" id="IPR035929">
    <property type="entry name" value="CoaB-like_sf"/>
</dbReference>
<dbReference type="EC" id="4.1.1.36" evidence="3"/>
<feature type="binding site" evidence="3">
    <location>
        <begin position="311"/>
        <end position="314"/>
    </location>
    <ligand>
        <name>CTP</name>
        <dbReference type="ChEBI" id="CHEBI:37563"/>
    </ligand>
</feature>
<dbReference type="EC" id="6.3.2.5" evidence="3"/>
<feature type="binding site" evidence="3">
    <location>
        <position position="343"/>
    </location>
    <ligand>
        <name>CTP</name>
        <dbReference type="ChEBI" id="CHEBI:37563"/>
    </ligand>
</feature>
<dbReference type="SUPFAM" id="SSF52507">
    <property type="entry name" value="Homo-oligomeric flavin-containing Cys decarboxylases, HFCD"/>
    <property type="match status" value="1"/>
</dbReference>
<feature type="domain" description="Flavoprotein" evidence="5">
    <location>
        <begin position="11"/>
        <end position="183"/>
    </location>
</feature>
<dbReference type="Pfam" id="PF04127">
    <property type="entry name" value="DFP"/>
    <property type="match status" value="1"/>
</dbReference>
<sequence length="403" mass="42638">MKDIAMELAGKRIVLGVSGGIAAYKAAELVRLLSSEGASVQVVMSEAATHFVTPVTFQALSGKPVFTDQWDRRVANNMAHIDLSREADALLVAPASADFLAKVANGLADDLLTTLVLARDCRLLVAPAMNRQMWENPATCRNIASLRADGVDILGPACGDQACGETGPGRMLEAAEILAEMIAHFQPKSLAGKRVLLTAGPTFEAIDPVRGITNLSTGKMGYAIARAACEAGAQVTLVSGPVSLPCPLGVSRIEVSSALQMHAEVHRQVASNDVFIAVAAVADYRPANPSAQKIKKGAQLKPPTIELVQNPDILAEIAALRAPPLCVGFAAESENLHKYAEHKRRSKNIPLLVGNLIADGFGGDDNTLILFDDDGAHPLAPAPKLQLARQLVNRIAVLLGRRR</sequence>
<accession>A0A5S4EP72</accession>
<comment type="similarity">
    <text evidence="3 4">In the C-terminal section; belongs to the PPC synthetase family.</text>
</comment>
<evidence type="ECO:0000256" key="2">
    <source>
        <dbReference type="ARBA" id="ARBA00023239"/>
    </source>
</evidence>
<dbReference type="GO" id="GO:0015941">
    <property type="term" value="P:pantothenate catabolic process"/>
    <property type="evidence" value="ECO:0007669"/>
    <property type="project" value="InterPro"/>
</dbReference>
<feature type="binding site" evidence="3">
    <location>
        <position position="347"/>
    </location>
    <ligand>
        <name>CTP</name>
        <dbReference type="ChEBI" id="CHEBI:37563"/>
    </ligand>
</feature>
<dbReference type="InterPro" id="IPR003382">
    <property type="entry name" value="Flavoprotein"/>
</dbReference>
<comment type="function">
    <text evidence="4">Catalyzes two steps in the biosynthesis of coenzyme A. In the first step cysteine is conjugated to 4'-phosphopantothenate to form 4-phosphopantothenoylcysteine, in the latter compound is decarboxylated to form 4'-phosphopantotheine.</text>
</comment>
<keyword evidence="2 3" id="KW-0456">Lyase</keyword>
<dbReference type="Gene3D" id="3.40.50.1950">
    <property type="entry name" value="Flavin prenyltransferase-like"/>
    <property type="match status" value="1"/>
</dbReference>
<evidence type="ECO:0000256" key="4">
    <source>
        <dbReference type="RuleBase" id="RU364078"/>
    </source>
</evidence>
<name>A0A5S4EP72_9PROT</name>
<dbReference type="PANTHER" id="PTHR14359">
    <property type="entry name" value="HOMO-OLIGOMERIC FLAVIN CONTAINING CYS DECARBOXYLASE FAMILY"/>
    <property type="match status" value="1"/>
</dbReference>
<keyword evidence="3 4" id="KW-0285">Flavoprotein</keyword>
<dbReference type="EMBL" id="SWAD01000030">
    <property type="protein sequence ID" value="TMQ77216.1"/>
    <property type="molecule type" value="Genomic_DNA"/>
</dbReference>
<comment type="pathway">
    <text evidence="3 4">Cofactor biosynthesis; coenzyme A biosynthesis; CoA from (R)-pantothenate: step 2/5.</text>
</comment>
<feature type="binding site" evidence="3">
    <location>
        <position position="283"/>
    </location>
    <ligand>
        <name>CTP</name>
        <dbReference type="ChEBI" id="CHEBI:37563"/>
    </ligand>
</feature>
<keyword evidence="3 4" id="KW-0288">FMN</keyword>
<dbReference type="UniPathway" id="UPA00241">
    <property type="reaction ID" value="UER00353"/>
</dbReference>
<dbReference type="GO" id="GO:0071513">
    <property type="term" value="C:phosphopantothenoylcysteine decarboxylase complex"/>
    <property type="evidence" value="ECO:0007669"/>
    <property type="project" value="TreeGrafter"/>
</dbReference>
<comment type="cofactor">
    <cofactor evidence="3">
        <name>FMN</name>
        <dbReference type="ChEBI" id="CHEBI:58210"/>
    </cofactor>
    <text evidence="3">Binds 1 FMN per subunit.</text>
</comment>
<feature type="region of interest" description="Phosphopantothenoylcysteine decarboxylase" evidence="3">
    <location>
        <begin position="1"/>
        <end position="194"/>
    </location>
</feature>
<evidence type="ECO:0000313" key="8">
    <source>
        <dbReference type="Proteomes" id="UP000306324"/>
    </source>
</evidence>
<keyword evidence="3" id="KW-0511">Multifunctional enzyme</keyword>
<dbReference type="GO" id="GO:0015937">
    <property type="term" value="P:coenzyme A biosynthetic process"/>
    <property type="evidence" value="ECO:0007669"/>
    <property type="project" value="UniProtKB-UniRule"/>
</dbReference>
<proteinExistence type="inferred from homology"/>
<reference evidence="7 8" key="1">
    <citation type="submission" date="2019-04" db="EMBL/GenBank/DDBJ databases">
        <title>A novel phosphate-accumulating bacterium identified in bioreactor for phosphate removal from wastewater.</title>
        <authorList>
            <person name="Kotlyarov R.Y."/>
            <person name="Beletsky A.V."/>
            <person name="Kallistova A.Y."/>
            <person name="Dorofeev A.G."/>
            <person name="Nikolaev Y.Y."/>
            <person name="Pimenov N.V."/>
            <person name="Ravin N.V."/>
            <person name="Mardanov A.V."/>
        </authorList>
    </citation>
    <scope>NUCLEOTIDE SEQUENCE [LARGE SCALE GENOMIC DNA]</scope>
    <source>
        <strain evidence="7 8">Bin19</strain>
    </source>
</reference>
<dbReference type="InterPro" id="IPR007085">
    <property type="entry name" value="DNA/pantothenate-metab_flavo_C"/>
</dbReference>
<dbReference type="InterPro" id="IPR036551">
    <property type="entry name" value="Flavin_trans-like"/>
</dbReference>
<keyword evidence="3" id="KW-0479">Metal-binding</keyword>
<protein>
    <recommendedName>
        <fullName evidence="3">Coenzyme A biosynthesis bifunctional protein CoaBC</fullName>
    </recommendedName>
    <alternativeName>
        <fullName evidence="3">DNA/pantothenate metabolism flavoprotein</fullName>
    </alternativeName>
    <alternativeName>
        <fullName evidence="3">Phosphopantothenoylcysteine synthetase/decarboxylase</fullName>
        <shortName evidence="3">PPCS-PPCDC</shortName>
    </alternativeName>
    <domain>
        <recommendedName>
            <fullName evidence="3">Phosphopantothenoylcysteine decarboxylase</fullName>
            <shortName evidence="3">PPC decarboxylase</shortName>
            <shortName evidence="3">PPC-DC</shortName>
            <ecNumber evidence="3">4.1.1.36</ecNumber>
        </recommendedName>
        <alternativeName>
            <fullName evidence="3">CoaC</fullName>
        </alternativeName>
    </domain>
    <domain>
        <recommendedName>
            <fullName evidence="3">Phosphopantothenate--cysteine ligase</fullName>
            <ecNumber evidence="3">6.3.2.5</ecNumber>
        </recommendedName>
        <alternativeName>
            <fullName evidence="3">CoaB</fullName>
        </alternativeName>
        <alternativeName>
            <fullName evidence="3">Phosphopantothenoylcysteine synthetase</fullName>
            <shortName evidence="3">PPC synthetase</shortName>
            <shortName evidence="3">PPC-S</shortName>
        </alternativeName>
    </domain>
</protein>
<evidence type="ECO:0000256" key="3">
    <source>
        <dbReference type="HAMAP-Rule" id="MF_02225"/>
    </source>
</evidence>
<evidence type="ECO:0000259" key="6">
    <source>
        <dbReference type="Pfam" id="PF04127"/>
    </source>
</evidence>
<dbReference type="GO" id="GO:0010181">
    <property type="term" value="F:FMN binding"/>
    <property type="evidence" value="ECO:0007669"/>
    <property type="project" value="UniProtKB-UniRule"/>
</dbReference>
<evidence type="ECO:0000259" key="5">
    <source>
        <dbReference type="Pfam" id="PF02441"/>
    </source>
</evidence>
<feature type="region of interest" description="Phosphopantothenate--cysteine ligase" evidence="3">
    <location>
        <begin position="195"/>
        <end position="403"/>
    </location>
</feature>
<dbReference type="Gene3D" id="3.40.50.10300">
    <property type="entry name" value="CoaB-like"/>
    <property type="match status" value="1"/>
</dbReference>
<organism evidence="7 8">
    <name type="scientific">Candidatus Accumulibacter phosphatis</name>
    <dbReference type="NCBI Taxonomy" id="327160"/>
    <lineage>
        <taxon>Bacteria</taxon>
        <taxon>Pseudomonadati</taxon>
        <taxon>Pseudomonadota</taxon>
        <taxon>Betaproteobacteria</taxon>
        <taxon>Candidatus Accumulibacter</taxon>
    </lineage>
</organism>
<comment type="similarity">
    <text evidence="3 4">In the N-terminal section; belongs to the HFCD (homo-oligomeric flavin containing Cys decarboxylase) superfamily.</text>
</comment>
<keyword evidence="8" id="KW-1185">Reference proteome</keyword>
<keyword evidence="3" id="KW-0460">Magnesium</keyword>
<dbReference type="PANTHER" id="PTHR14359:SF6">
    <property type="entry name" value="PHOSPHOPANTOTHENOYLCYSTEINE DECARBOXYLASE"/>
    <property type="match status" value="1"/>
</dbReference>
<dbReference type="NCBIfam" id="TIGR00521">
    <property type="entry name" value="coaBC_dfp"/>
    <property type="match status" value="1"/>
</dbReference>
<comment type="function">
    <text evidence="3">Catalyzes two sequential steps in the biosynthesis of coenzyme A. In the first step cysteine is conjugated to 4'-phosphopantothenate to form 4-phosphopantothenoylcysteine. In the second step the latter compound is decarboxylated to form 4'-phosphopantotheine.</text>
</comment>
<dbReference type="GO" id="GO:0004633">
    <property type="term" value="F:phosphopantothenoylcysteine decarboxylase activity"/>
    <property type="evidence" value="ECO:0007669"/>
    <property type="project" value="UniProtKB-UniRule"/>
</dbReference>
<dbReference type="AlphaFoldDB" id="A0A5S4EP72"/>
<evidence type="ECO:0000313" key="7">
    <source>
        <dbReference type="EMBL" id="TMQ77216.1"/>
    </source>
</evidence>
<comment type="catalytic activity">
    <reaction evidence="3 4">
        <text>(R)-4'-phosphopantothenate + L-cysteine + CTP = N-[(R)-4-phosphopantothenoyl]-L-cysteine + CMP + diphosphate + H(+)</text>
        <dbReference type="Rhea" id="RHEA:19397"/>
        <dbReference type="ChEBI" id="CHEBI:10986"/>
        <dbReference type="ChEBI" id="CHEBI:15378"/>
        <dbReference type="ChEBI" id="CHEBI:33019"/>
        <dbReference type="ChEBI" id="CHEBI:35235"/>
        <dbReference type="ChEBI" id="CHEBI:37563"/>
        <dbReference type="ChEBI" id="CHEBI:59458"/>
        <dbReference type="ChEBI" id="CHEBI:60377"/>
        <dbReference type="EC" id="6.3.2.5"/>
    </reaction>
</comment>
<dbReference type="GO" id="GO:0004632">
    <property type="term" value="F:phosphopantothenate--cysteine ligase activity"/>
    <property type="evidence" value="ECO:0007669"/>
    <property type="project" value="UniProtKB-UniRule"/>
</dbReference>
<feature type="active site" description="Proton donor" evidence="3">
    <location>
        <position position="163"/>
    </location>
</feature>
<feature type="binding site" evidence="3">
    <location>
        <position position="329"/>
    </location>
    <ligand>
        <name>CTP</name>
        <dbReference type="ChEBI" id="CHEBI:37563"/>
    </ligand>
</feature>